<evidence type="ECO:0000313" key="1">
    <source>
        <dbReference type="EMBL" id="CEK42292.1"/>
    </source>
</evidence>
<gene>
    <name evidence="1" type="ORF">PQBR57_0339</name>
</gene>
<reference evidence="1" key="2">
    <citation type="submission" date="2015-06" db="EMBL/GenBank/DDBJ databases">
        <title>Environmentally co-occuring mercury resistance plasmids are genetically and phenotypically diverse and confer variable context-dependent fitness effects.</title>
        <authorList>
            <person name="Hall J.P.J."/>
            <person name="Harrison E."/>
            <person name="Lilley A.K."/>
            <person name="Paterson S."/>
            <person name="Spiers A.J."/>
            <person name="Brockhurst M.A."/>
        </authorList>
    </citation>
    <scope>NUCLEOTIDE SEQUENCE [LARGE SCALE GENOMIC DNA]</scope>
    <source>
        <strain evidence="1">SBW25</strain>
        <plasmid evidence="1">pQBR57</plasmid>
    </source>
</reference>
<sequence length="233" mass="25264">MNLTQAPVNPATARLHEAAYRDGVEQVTVSSEDLRWLLASAAHTHNNETQIAILNIGTSGRGKPVDHEARHQVSVLGQLLGDCIAAAGIIREGVGLTGPELLHFGQDLKTYLDGVDQGQEAYKAVIDYVLANPCESPMEFLRCWNEGSFDSLREEWPDAPKAIYGADSLHPDYKGLGVSGPHQAKELTGITLLNKCRDRLVALRNRAAENDDETGALLAAITAFLTRQPGTEE</sequence>
<proteinExistence type="predicted"/>
<protein>
    <submittedName>
        <fullName evidence="1">Uncharacterized protein</fullName>
    </submittedName>
</protein>
<dbReference type="EMBL" id="LN713926">
    <property type="protein sequence ID" value="CEK42292.1"/>
    <property type="molecule type" value="Genomic_DNA"/>
</dbReference>
<keyword evidence="1" id="KW-0614">Plasmid</keyword>
<organism evidence="1">
    <name type="scientific">Pseudomonas fluorescens (strain SBW25)</name>
    <dbReference type="NCBI Taxonomy" id="216595"/>
    <lineage>
        <taxon>Bacteria</taxon>
        <taxon>Pseudomonadati</taxon>
        <taxon>Pseudomonadota</taxon>
        <taxon>Gammaproteobacteria</taxon>
        <taxon>Pseudomonadales</taxon>
        <taxon>Pseudomonadaceae</taxon>
        <taxon>Pseudomonas</taxon>
    </lineage>
</organism>
<reference evidence="1" key="1">
    <citation type="submission" date="2014-12" db="EMBL/GenBank/DDBJ databases">
        <authorList>
            <person name="Hall J."/>
        </authorList>
    </citation>
    <scope>NUCLEOTIDE SEQUENCE [LARGE SCALE GENOMIC DNA]</scope>
    <source>
        <strain evidence="1">SBW25</strain>
        <plasmid evidence="1">pQBR57</plasmid>
    </source>
</reference>
<name>A0A0G4E5P5_PSEFS</name>
<dbReference type="AlphaFoldDB" id="A0A0G4E5P5"/>
<accession>A0A0G4E5P5</accession>
<dbReference type="RefSeq" id="WP_192963457.1">
    <property type="nucleotide sequence ID" value="NZ_LN713926.1"/>
</dbReference>
<geneLocation type="plasmid" evidence="1">
    <name>pQBR57</name>
</geneLocation>